<reference evidence="1" key="1">
    <citation type="submission" date="2023-07" db="EMBL/GenBank/DDBJ databases">
        <authorList>
            <person name="Shahid S."/>
            <person name="Akbar M.Y."/>
            <person name="Ajmal W."/>
            <person name="Ansari A."/>
            <person name="Ghazanfar S."/>
        </authorList>
    </citation>
    <scope>NUCLEOTIDE SEQUENCE</scope>
    <source>
        <strain evidence="1">NIGAB</strain>
    </source>
</reference>
<proteinExistence type="predicted"/>
<dbReference type="RefSeq" id="WP_305730472.1">
    <property type="nucleotide sequence ID" value="NZ_JAUZEA010000007.1"/>
</dbReference>
<dbReference type="EMBL" id="JAVIAC010000007">
    <property type="protein sequence ID" value="MDQ7953106.1"/>
    <property type="molecule type" value="Genomic_DNA"/>
</dbReference>
<name>A0AAP5C5C0_9GAMM</name>
<dbReference type="Proteomes" id="UP001240529">
    <property type="component" value="Unassembled WGS sequence"/>
</dbReference>
<accession>A0AAP5C5C0</accession>
<dbReference type="AlphaFoldDB" id="A0AAP5C5C0"/>
<gene>
    <name evidence="1" type="ORF">Q0031_15090</name>
</gene>
<evidence type="ECO:0008006" key="3">
    <source>
        <dbReference type="Google" id="ProtNLM"/>
    </source>
</evidence>
<evidence type="ECO:0000313" key="2">
    <source>
        <dbReference type="Proteomes" id="UP001240529"/>
    </source>
</evidence>
<protein>
    <recommendedName>
        <fullName evidence="3">Ribbon-helix-helix protein, CopG family</fullName>
    </recommendedName>
</protein>
<organism evidence="1 2">
    <name type="scientific">Stenotrophomonas geniculata</name>
    <dbReference type="NCBI Taxonomy" id="86188"/>
    <lineage>
        <taxon>Bacteria</taxon>
        <taxon>Pseudomonadati</taxon>
        <taxon>Pseudomonadota</taxon>
        <taxon>Gammaproteobacteria</taxon>
        <taxon>Lysobacterales</taxon>
        <taxon>Lysobacteraceae</taxon>
        <taxon>Stenotrophomonas</taxon>
    </lineage>
</organism>
<sequence length="148" mass="16713">MNLIKRNVLLESDQLRSLSAMAIRKRTSVNELVRLAVDGLLNSQLLNELHEKTMQELRGFADREEKRLAEVRRELLADLSAGVQAMNEASERHIERSTDLTKAFVRNLSDALNGEPIQEKAMPAVRSSREILNGMQSQGFTKTNNNPN</sequence>
<evidence type="ECO:0000313" key="1">
    <source>
        <dbReference type="EMBL" id="MDQ7953106.1"/>
    </source>
</evidence>
<comment type="caution">
    <text evidence="1">The sequence shown here is derived from an EMBL/GenBank/DDBJ whole genome shotgun (WGS) entry which is preliminary data.</text>
</comment>